<dbReference type="InterPro" id="IPR029033">
    <property type="entry name" value="His_PPase_superfam"/>
</dbReference>
<protein>
    <recommendedName>
        <fullName evidence="4">Histidine phosphatase family protein</fullName>
    </recommendedName>
</protein>
<reference evidence="2" key="1">
    <citation type="submission" date="2016-10" db="EMBL/GenBank/DDBJ databases">
        <title>Genome sequence of Streptomyces malaysiense MUSC 136.</title>
        <authorList>
            <person name="Lee L.-H."/>
            <person name="Ser H.-L."/>
        </authorList>
    </citation>
    <scope>NUCLEOTIDE SEQUENCE [LARGE SCALE GENOMIC DNA]</scope>
    <source>
        <strain evidence="2">MUSC 136</strain>
    </source>
</reference>
<dbReference type="SUPFAM" id="SSF53254">
    <property type="entry name" value="Phosphoglycerate mutase-like"/>
    <property type="match status" value="1"/>
</dbReference>
<gene>
    <name evidence="2" type="ORF">VT52_004920</name>
</gene>
<dbReference type="PANTHER" id="PTHR48100">
    <property type="entry name" value="BROAD-SPECIFICITY PHOSPHATASE YOR283W-RELATED"/>
    <property type="match status" value="1"/>
</dbReference>
<sequence>MVLVRHGESEANAGRPCPDPCSSPLTARGLRQAERVAHGWRAAPGLIVTSSFVRARQTAGATARRFPGVPCRVWPVGEFRYLSGPPARLASPAGRRPLADAYWRRADPRHRDGPGAESFQELLERAARFLRRAAGLPYGAGPDAAVTVVFTHELFMRAVLWRTLLPDRPVDPDAMSAFHGWRRSLPIGNTGVVQLAVDEEFGVRLKSVGEGGAGVEAP</sequence>
<comment type="caution">
    <text evidence="2">The sequence shown here is derived from an EMBL/GenBank/DDBJ whole genome shotgun (WGS) entry which is preliminary data.</text>
</comment>
<dbReference type="Proteomes" id="UP000034838">
    <property type="component" value="Unassembled WGS sequence"/>
</dbReference>
<organism evidence="2 3">
    <name type="scientific">Streptomyces malaysiense</name>
    <dbReference type="NCBI Taxonomy" id="1428626"/>
    <lineage>
        <taxon>Bacteria</taxon>
        <taxon>Bacillati</taxon>
        <taxon>Actinomycetota</taxon>
        <taxon>Actinomycetes</taxon>
        <taxon>Kitasatosporales</taxon>
        <taxon>Streptomycetaceae</taxon>
        <taxon>Streptomyces</taxon>
    </lineage>
</organism>
<evidence type="ECO:0000313" key="2">
    <source>
        <dbReference type="EMBL" id="OIK28725.1"/>
    </source>
</evidence>
<dbReference type="PROSITE" id="PS00175">
    <property type="entry name" value="PG_MUTASE"/>
    <property type="match status" value="1"/>
</dbReference>
<dbReference type="InterPro" id="IPR013078">
    <property type="entry name" value="His_Pase_superF_clade-1"/>
</dbReference>
<keyword evidence="3" id="KW-1185">Reference proteome</keyword>
<evidence type="ECO:0000256" key="1">
    <source>
        <dbReference type="SAM" id="MobiDB-lite"/>
    </source>
</evidence>
<name>A0A1J4Q6D3_9ACTN</name>
<accession>A0A1J4Q6D3</accession>
<dbReference type="Pfam" id="PF00300">
    <property type="entry name" value="His_Phos_1"/>
    <property type="match status" value="1"/>
</dbReference>
<dbReference type="AlphaFoldDB" id="A0A1J4Q6D3"/>
<dbReference type="InterPro" id="IPR001345">
    <property type="entry name" value="PG/BPGM_mutase_AS"/>
</dbReference>
<dbReference type="CDD" id="cd07067">
    <property type="entry name" value="HP_PGM_like"/>
    <property type="match status" value="1"/>
</dbReference>
<evidence type="ECO:0008006" key="4">
    <source>
        <dbReference type="Google" id="ProtNLM"/>
    </source>
</evidence>
<feature type="region of interest" description="Disordered" evidence="1">
    <location>
        <begin position="1"/>
        <end position="21"/>
    </location>
</feature>
<evidence type="ECO:0000313" key="3">
    <source>
        <dbReference type="Proteomes" id="UP000034838"/>
    </source>
</evidence>
<dbReference type="GO" id="GO:0016791">
    <property type="term" value="F:phosphatase activity"/>
    <property type="evidence" value="ECO:0007669"/>
    <property type="project" value="TreeGrafter"/>
</dbReference>
<dbReference type="InterPro" id="IPR050275">
    <property type="entry name" value="PGM_Phosphatase"/>
</dbReference>
<dbReference type="EMBL" id="LBDA02000008">
    <property type="protein sequence ID" value="OIK28725.1"/>
    <property type="molecule type" value="Genomic_DNA"/>
</dbReference>
<dbReference type="Gene3D" id="3.40.50.1240">
    <property type="entry name" value="Phosphoglycerate mutase-like"/>
    <property type="match status" value="1"/>
</dbReference>
<dbReference type="SMART" id="SM00855">
    <property type="entry name" value="PGAM"/>
    <property type="match status" value="1"/>
</dbReference>
<proteinExistence type="predicted"/>